<sequence length="699" mass="81536">MLDNLEDDKICAKKKRKKKKEKINDEKVEPTNYDKKYISSSSSIIIKTSKTKKDANKKTDQFVDNNIEEPNEDRPIKENIKLKNEQSDTPNDGKQLGDEIKKEKKEKKKKKKKKKKAEKIDTYCEVQENDAEKDEKAGEKTDEKTGEKTDDKTDEKKDELLEDSMVCYVSDRNKIEESTCETINKEPENVVKYVEEENSKTKLSKNFSLIKEEKKEEIILPNIKYLGTLESNICIINSFQDISSISCEEKTHGSCSDCSFVYHSSNEKFNLYTYIKENVNNYKKILENNLDKYEKKYVEDIISVLENVLKLLMEKKEKESMLAFQKSDKIQGSQNEICLSNSSEEDNEDIIKNYEKYNDNSVNESDDQKDIIFSNKNMAKKGISIYDVSYNNDVEKIEINKNKLLYKKKNINYSDIVKYTNISSSPVSNLGIDNSIGKKDKHKDEENYCNYIKKDVNIQEDDQTIKLFKNEQKSQIKDDNINSEIEDVEERLTKMLSENPQINKESNENSDDIFETIFKFYITDNQIKQKGKKKENILNENDNNLKKTNTEIHGGKTKGMMNLELFLTFSKNYKIIKNLLTKNELEKIFINECKGNIYITSKQFKKILIVCGQIAFTKPPHKNNYTDTKKIYSLLISWLTNNSPDNQKPQILKYVSLKSYTFSNESNKNNTPKSRDTKYNILKNSKSSLLPLKDKYKKK</sequence>
<evidence type="ECO:0000313" key="3">
    <source>
        <dbReference type="EMBL" id="SCM10207.1"/>
    </source>
</evidence>
<feature type="compositionally biased region" description="Basic residues" evidence="2">
    <location>
        <begin position="12"/>
        <end position="21"/>
    </location>
</feature>
<gene>
    <name evidence="3" type="ORF">PCHDS_000385800</name>
</gene>
<evidence type="ECO:0000256" key="2">
    <source>
        <dbReference type="SAM" id="MobiDB-lite"/>
    </source>
</evidence>
<reference evidence="3 4" key="1">
    <citation type="submission" date="2016-08" db="EMBL/GenBank/DDBJ databases">
        <authorList>
            <consortium name="Pathogen Informatics"/>
        </authorList>
    </citation>
    <scope>NUCLEOTIDE SEQUENCE [LARGE SCALE GENOMIC DNA]</scope>
    <source>
        <strain evidence="3 4">DS</strain>
    </source>
</reference>
<accession>A0A1C6XVK8</accession>
<feature type="compositionally biased region" description="Basic and acidic residues" evidence="2">
    <location>
        <begin position="22"/>
        <end position="37"/>
    </location>
</feature>
<dbReference type="AlphaFoldDB" id="A0A1C6XVK8"/>
<dbReference type="Proteomes" id="UP000507536">
    <property type="component" value="Chromosome 13"/>
</dbReference>
<feature type="compositionally biased region" description="Basic and acidic residues" evidence="2">
    <location>
        <begin position="133"/>
        <end position="156"/>
    </location>
</feature>
<feature type="compositionally biased region" description="Basic residues" evidence="2">
    <location>
        <begin position="104"/>
        <end position="117"/>
    </location>
</feature>
<feature type="compositionally biased region" description="Low complexity" evidence="2">
    <location>
        <begin position="38"/>
        <end position="48"/>
    </location>
</feature>
<name>A0A1C6XVK8_PLACE</name>
<dbReference type="EMBL" id="LT608193">
    <property type="protein sequence ID" value="SCM10207.1"/>
    <property type="molecule type" value="Genomic_DNA"/>
</dbReference>
<feature type="compositionally biased region" description="Basic and acidic residues" evidence="2">
    <location>
        <begin position="51"/>
        <end position="61"/>
    </location>
</feature>
<keyword evidence="1" id="KW-0175">Coiled coil</keyword>
<evidence type="ECO:0000256" key="1">
    <source>
        <dbReference type="SAM" id="Coils"/>
    </source>
</evidence>
<organism evidence="3 4">
    <name type="scientific">Plasmodium chabaudi adami</name>
    <dbReference type="NCBI Taxonomy" id="5826"/>
    <lineage>
        <taxon>Eukaryota</taxon>
        <taxon>Sar</taxon>
        <taxon>Alveolata</taxon>
        <taxon>Apicomplexa</taxon>
        <taxon>Aconoidasida</taxon>
        <taxon>Haemosporida</taxon>
        <taxon>Plasmodiidae</taxon>
        <taxon>Plasmodium</taxon>
        <taxon>Plasmodium (Vinckeia)</taxon>
    </lineage>
</organism>
<feature type="coiled-coil region" evidence="1">
    <location>
        <begin position="478"/>
        <end position="505"/>
    </location>
</feature>
<feature type="compositionally biased region" description="Basic and acidic residues" evidence="2">
    <location>
        <begin position="72"/>
        <end position="86"/>
    </location>
</feature>
<proteinExistence type="predicted"/>
<feature type="region of interest" description="Disordered" evidence="2">
    <location>
        <begin position="1"/>
        <end position="156"/>
    </location>
</feature>
<protein>
    <submittedName>
        <fullName evidence="3">Uncharacterized protein</fullName>
    </submittedName>
</protein>
<evidence type="ECO:0000313" key="4">
    <source>
        <dbReference type="Proteomes" id="UP000507536"/>
    </source>
</evidence>